<keyword evidence="10" id="KW-0813">Transport</keyword>
<evidence type="ECO:0000256" key="3">
    <source>
        <dbReference type="ARBA" id="ARBA00022692"/>
    </source>
</evidence>
<reference evidence="11 12" key="1">
    <citation type="journal article" date="2015" name="J. Biotechnol.">
        <title>Complete genome sequence of a malodorant-producing acetogen, Clostridium scatologenes ATCC 25775(T).</title>
        <authorList>
            <person name="Zhu Z."/>
            <person name="Guo T."/>
            <person name="Zheng H."/>
            <person name="Song T."/>
            <person name="Ouyang P."/>
            <person name="Xie J."/>
        </authorList>
    </citation>
    <scope>NUCLEOTIDE SEQUENCE [LARGE SCALE GENOMIC DNA]</scope>
    <source>
        <strain evidence="11 12">ATCC 25775</strain>
    </source>
</reference>
<dbReference type="GO" id="GO:0062054">
    <property type="term" value="F:fluoride channel activity"/>
    <property type="evidence" value="ECO:0007669"/>
    <property type="project" value="UniProtKB-UniRule"/>
</dbReference>
<dbReference type="GO" id="GO:0046872">
    <property type="term" value="F:metal ion binding"/>
    <property type="evidence" value="ECO:0007669"/>
    <property type="project" value="UniProtKB-KW"/>
</dbReference>
<accession>A0A0E3MAF5</accession>
<dbReference type="HAMAP" id="MF_00454">
    <property type="entry name" value="FluC"/>
    <property type="match status" value="1"/>
</dbReference>
<dbReference type="KEGG" id="csq:CSCA_3507"/>
<feature type="binding site" evidence="10">
    <location>
        <position position="78"/>
    </location>
    <ligand>
        <name>Na(+)</name>
        <dbReference type="ChEBI" id="CHEBI:29101"/>
        <note>structural</note>
    </ligand>
</feature>
<dbReference type="RefSeq" id="WP_029160749.1">
    <property type="nucleotide sequence ID" value="NZ_CP009933.1"/>
</dbReference>
<protein>
    <recommendedName>
        <fullName evidence="10">Fluoride-specific ion channel FluC</fullName>
    </recommendedName>
</protein>
<dbReference type="GO" id="GO:0140114">
    <property type="term" value="P:cellular detoxification of fluoride"/>
    <property type="evidence" value="ECO:0007669"/>
    <property type="project" value="UniProtKB-UniRule"/>
</dbReference>
<dbReference type="PANTHER" id="PTHR28259:SF1">
    <property type="entry name" value="FLUORIDE EXPORT PROTEIN 1-RELATED"/>
    <property type="match status" value="1"/>
</dbReference>
<evidence type="ECO:0000256" key="7">
    <source>
        <dbReference type="ARBA" id="ARBA00035120"/>
    </source>
</evidence>
<comment type="subcellular location">
    <subcellularLocation>
        <location evidence="1 10">Cell membrane</location>
        <topology evidence="1 10">Multi-pass membrane protein</topology>
    </subcellularLocation>
</comment>
<evidence type="ECO:0000256" key="5">
    <source>
        <dbReference type="ARBA" id="ARBA00023136"/>
    </source>
</evidence>
<dbReference type="Pfam" id="PF02537">
    <property type="entry name" value="CRCB"/>
    <property type="match status" value="1"/>
</dbReference>
<sequence length="148" mass="16709">MKKYIFIALGGMFGAMLRYKIEHIHIYHYKEIVPINTLMINISGSFVLALVLTIAFEIWQFSSDLRLGIATGFLGAYTTFSTMCKETVNLMKQGNYYSSISYIGFSTMLGLAAAYFGIILAREIIAKLVKENDDYNEENLENVSGEDK</sequence>
<dbReference type="PANTHER" id="PTHR28259">
    <property type="entry name" value="FLUORIDE EXPORT PROTEIN 1-RELATED"/>
    <property type="match status" value="1"/>
</dbReference>
<evidence type="ECO:0000256" key="4">
    <source>
        <dbReference type="ARBA" id="ARBA00022989"/>
    </source>
</evidence>
<dbReference type="GO" id="GO:0005886">
    <property type="term" value="C:plasma membrane"/>
    <property type="evidence" value="ECO:0007669"/>
    <property type="project" value="UniProtKB-SubCell"/>
</dbReference>
<keyword evidence="10" id="KW-0406">Ion transport</keyword>
<name>A0A0E3MAF5_CLOSL</name>
<evidence type="ECO:0000256" key="1">
    <source>
        <dbReference type="ARBA" id="ARBA00004651"/>
    </source>
</evidence>
<feature type="transmembrane region" description="Helical" evidence="10">
    <location>
        <begin position="33"/>
        <end position="56"/>
    </location>
</feature>
<keyword evidence="5 10" id="KW-0472">Membrane</keyword>
<evidence type="ECO:0000256" key="2">
    <source>
        <dbReference type="ARBA" id="ARBA00022475"/>
    </source>
</evidence>
<comment type="activity regulation">
    <text evidence="10">Na(+) is not transported, but it plays an essential structural role and its presence is essential for fluoride channel function.</text>
</comment>
<dbReference type="Proteomes" id="UP000033115">
    <property type="component" value="Chromosome"/>
</dbReference>
<keyword evidence="6 10" id="KW-0407">Ion channel</keyword>
<dbReference type="STRING" id="1548.CSCA_3507"/>
<keyword evidence="12" id="KW-1185">Reference proteome</keyword>
<evidence type="ECO:0000256" key="10">
    <source>
        <dbReference type="HAMAP-Rule" id="MF_00454"/>
    </source>
</evidence>
<dbReference type="InterPro" id="IPR003691">
    <property type="entry name" value="FluC"/>
</dbReference>
<evidence type="ECO:0000313" key="11">
    <source>
        <dbReference type="EMBL" id="AKA70632.1"/>
    </source>
</evidence>
<feature type="binding site" evidence="10">
    <location>
        <position position="75"/>
    </location>
    <ligand>
        <name>Na(+)</name>
        <dbReference type="ChEBI" id="CHEBI:29101"/>
        <note>structural</note>
    </ligand>
</feature>
<dbReference type="HOGENOM" id="CLU_114342_3_2_9"/>
<evidence type="ECO:0000313" key="12">
    <source>
        <dbReference type="Proteomes" id="UP000033115"/>
    </source>
</evidence>
<organism evidence="11 12">
    <name type="scientific">Clostridium scatologenes</name>
    <dbReference type="NCBI Taxonomy" id="1548"/>
    <lineage>
        <taxon>Bacteria</taxon>
        <taxon>Bacillati</taxon>
        <taxon>Bacillota</taxon>
        <taxon>Clostridia</taxon>
        <taxon>Eubacteriales</taxon>
        <taxon>Clostridiaceae</taxon>
        <taxon>Clostridium</taxon>
    </lineage>
</organism>
<comment type="similarity">
    <text evidence="7 10">Belongs to the fluoride channel Fluc/FEX (TC 1.A.43) family.</text>
</comment>
<gene>
    <name evidence="10" type="primary">fluC</name>
    <name evidence="10" type="synonym">crcB</name>
    <name evidence="11" type="ORF">CSCA_3507</name>
</gene>
<feature type="transmembrane region" description="Helical" evidence="10">
    <location>
        <begin position="100"/>
        <end position="121"/>
    </location>
</feature>
<evidence type="ECO:0000256" key="9">
    <source>
        <dbReference type="ARBA" id="ARBA00049940"/>
    </source>
</evidence>
<keyword evidence="2 10" id="KW-1003">Cell membrane</keyword>
<feature type="transmembrane region" description="Helical" evidence="10">
    <location>
        <begin position="6"/>
        <end position="21"/>
    </location>
</feature>
<evidence type="ECO:0000256" key="6">
    <source>
        <dbReference type="ARBA" id="ARBA00023303"/>
    </source>
</evidence>
<dbReference type="EMBL" id="CP009933">
    <property type="protein sequence ID" value="AKA70632.1"/>
    <property type="molecule type" value="Genomic_DNA"/>
</dbReference>
<keyword evidence="10" id="KW-0479">Metal-binding</keyword>
<keyword evidence="10" id="KW-0915">Sodium</keyword>
<evidence type="ECO:0000256" key="8">
    <source>
        <dbReference type="ARBA" id="ARBA00035585"/>
    </source>
</evidence>
<dbReference type="AlphaFoldDB" id="A0A0E3MAF5"/>
<proteinExistence type="inferred from homology"/>
<comment type="function">
    <text evidence="9 10">Fluoride-specific ion channel. Important for reducing fluoride concentration in the cell, thus reducing its toxicity.</text>
</comment>
<dbReference type="NCBIfam" id="TIGR00494">
    <property type="entry name" value="crcB"/>
    <property type="match status" value="1"/>
</dbReference>
<keyword evidence="4 10" id="KW-1133">Transmembrane helix</keyword>
<keyword evidence="3 10" id="KW-0812">Transmembrane</keyword>
<comment type="catalytic activity">
    <reaction evidence="8">
        <text>fluoride(in) = fluoride(out)</text>
        <dbReference type="Rhea" id="RHEA:76159"/>
        <dbReference type="ChEBI" id="CHEBI:17051"/>
    </reaction>
    <physiologicalReaction direction="left-to-right" evidence="8">
        <dbReference type="Rhea" id="RHEA:76160"/>
    </physiologicalReaction>
</comment>